<evidence type="ECO:0000256" key="2">
    <source>
        <dbReference type="ARBA" id="ARBA00022679"/>
    </source>
</evidence>
<dbReference type="PANTHER" id="PTHR13734">
    <property type="entry name" value="TRNA-NUCLEOTIDYLTRANSFERASE"/>
    <property type="match status" value="1"/>
</dbReference>
<feature type="region of interest" description="Disordered" evidence="5">
    <location>
        <begin position="359"/>
        <end position="398"/>
    </location>
</feature>
<evidence type="ECO:0000256" key="4">
    <source>
        <dbReference type="RuleBase" id="RU003953"/>
    </source>
</evidence>
<feature type="domain" description="Poly A polymerase head" evidence="6">
    <location>
        <begin position="432"/>
        <end position="559"/>
    </location>
</feature>
<dbReference type="AlphaFoldDB" id="A0A7S4IZT0"/>
<evidence type="ECO:0000256" key="5">
    <source>
        <dbReference type="SAM" id="MobiDB-lite"/>
    </source>
</evidence>
<dbReference type="SUPFAM" id="SSF81301">
    <property type="entry name" value="Nucleotidyltransferase"/>
    <property type="match status" value="1"/>
</dbReference>
<protein>
    <recommendedName>
        <fullName evidence="6">Poly A polymerase head domain-containing protein</fullName>
    </recommendedName>
</protein>
<feature type="compositionally biased region" description="Basic and acidic residues" evidence="5">
    <location>
        <begin position="385"/>
        <end position="395"/>
    </location>
</feature>
<keyword evidence="3 4" id="KW-0694">RNA-binding</keyword>
<dbReference type="GO" id="GO:0003723">
    <property type="term" value="F:RNA binding"/>
    <property type="evidence" value="ECO:0007669"/>
    <property type="project" value="UniProtKB-KW"/>
</dbReference>
<evidence type="ECO:0000256" key="1">
    <source>
        <dbReference type="ARBA" id="ARBA00007265"/>
    </source>
</evidence>
<dbReference type="PANTHER" id="PTHR13734:SF5">
    <property type="entry name" value="CCA TRNA NUCLEOTIDYLTRANSFERASE, MITOCHONDRIAL"/>
    <property type="match status" value="1"/>
</dbReference>
<reference evidence="7" key="1">
    <citation type="submission" date="2021-01" db="EMBL/GenBank/DDBJ databases">
        <authorList>
            <person name="Corre E."/>
            <person name="Pelletier E."/>
            <person name="Niang G."/>
            <person name="Scheremetjew M."/>
            <person name="Finn R."/>
            <person name="Kale V."/>
            <person name="Holt S."/>
            <person name="Cochrane G."/>
            <person name="Meng A."/>
            <person name="Brown T."/>
            <person name="Cohen L."/>
        </authorList>
    </citation>
    <scope>NUCLEOTIDE SEQUENCE</scope>
    <source>
        <strain evidence="7">Isolate 1302-5</strain>
    </source>
</reference>
<dbReference type="GO" id="GO:0001680">
    <property type="term" value="P:tRNA 3'-terminal CCA addition"/>
    <property type="evidence" value="ECO:0007669"/>
    <property type="project" value="TreeGrafter"/>
</dbReference>
<gene>
    <name evidence="7" type="ORF">OAUR00152_LOCUS18295</name>
</gene>
<feature type="region of interest" description="Disordered" evidence="5">
    <location>
        <begin position="256"/>
        <end position="289"/>
    </location>
</feature>
<dbReference type="GO" id="GO:0052929">
    <property type="term" value="F:ATP:3'-cytidine-cytidine-tRNA adenylyltransferase activity"/>
    <property type="evidence" value="ECO:0007669"/>
    <property type="project" value="TreeGrafter"/>
</dbReference>
<dbReference type="Gene3D" id="3.30.460.10">
    <property type="entry name" value="Beta Polymerase, domain 2"/>
    <property type="match status" value="1"/>
</dbReference>
<dbReference type="GO" id="GO:0052927">
    <property type="term" value="F:CC tRNA cytidylyltransferase activity"/>
    <property type="evidence" value="ECO:0007669"/>
    <property type="project" value="TreeGrafter"/>
</dbReference>
<feature type="compositionally biased region" description="Low complexity" evidence="5">
    <location>
        <begin position="104"/>
        <end position="118"/>
    </location>
</feature>
<name>A0A7S4IZT0_9STRA</name>
<dbReference type="Gene3D" id="1.10.3090.10">
    <property type="entry name" value="cca-adding enzyme, domain 2"/>
    <property type="match status" value="1"/>
</dbReference>
<proteinExistence type="inferred from homology"/>
<dbReference type="Pfam" id="PF01743">
    <property type="entry name" value="PolyA_pol"/>
    <property type="match status" value="1"/>
</dbReference>
<evidence type="ECO:0000259" key="6">
    <source>
        <dbReference type="Pfam" id="PF01743"/>
    </source>
</evidence>
<sequence>MASPRASSSSATRRRRRRRTGGAGGAMASVTAALALGAGAKAAASTSTSVASHHGAASLASAATARRAAVGPASIAGGRAAAAFAAAAPRQAPTNSDASRRRWQQQQQQHQCRSSLQRIPSPVVSSRKDAIEPLRMSTDSRELRFLAKMPAGADGAAAAPFLGGIETASEAAAAQFTSAAATTAVFSSSAFQREHTDAAGANDRRASEFFESTRQRLQETFSSSVGVGGGGSSFASSMTACFSTLTSTMTSTLSSSSASEISSEDNFPHHTVGSGSSDPLGGPTGPVIGETIDLSDEERELFKLLTQVVQETHLTSNLRVAGGWVRDKLLATDEFRRARLLEGEEDLDDHHLERLTSKFKMKHEGGLGAPGRQQPSAGRQGTKLVGRESKKKASDIPEGVIPKVDLRDNGAAATLLKPPPNADSDGDDDEAFLESHPVDIDVALDDMLGREFADALNAYLTNHGQSAAAVGVVLKNPEKSKHLETATMKVGDFWIDFVNLRAEEYTSDSRIPDLMRIGTAEEDAYRRDLTINALFYNINTGRVEDWTGRGFDDLRRGVVATPLPPLTTLLDDPLRVLRAVRFAARLRFAMDEDLRESARDGRVREALRQKVARERTGSEVDLMLRSPDPVGAMRLLIHLRLVDTVFPVDEAVPDEVIRASSFARGLTLLSATHDHLLDCKARPPIWCERKRAAAALSFGAEESTLVDDEESRRLLWYAAFLKPFRDITDGVRGFPGMDDVEAKAKRKGGRRQGKKANRSAVTRLLVDELKRPLRDAEAVEKMQRAADEFTALMDGGCDAISTAVLAGEVTVRFDRDEECGVEYFVDPNGDCYEVTCEMRRIEDDGLSAGGVPATINGDGVIDMDDLDFGRSSTKVVDSVTETDLLWKRAMAFRLLASKVLARVGPLWRAALVMSLSERLAKMYDDELSYAIEGDYVSWSVCWHAR</sequence>
<feature type="region of interest" description="Disordered" evidence="5">
    <location>
        <begin position="86"/>
        <end position="127"/>
    </location>
</feature>
<dbReference type="EMBL" id="HBKQ01026971">
    <property type="protein sequence ID" value="CAE2245047.1"/>
    <property type="molecule type" value="Transcribed_RNA"/>
</dbReference>
<dbReference type="InterPro" id="IPR002646">
    <property type="entry name" value="PolA_pol_head_dom"/>
</dbReference>
<dbReference type="InterPro" id="IPR043519">
    <property type="entry name" value="NT_sf"/>
</dbReference>
<feature type="compositionally biased region" description="Low complexity" evidence="5">
    <location>
        <begin position="1"/>
        <end position="11"/>
    </location>
</feature>
<comment type="similarity">
    <text evidence="1 4">Belongs to the tRNA nucleotidyltransferase/poly(A) polymerase family.</text>
</comment>
<feature type="region of interest" description="Disordered" evidence="5">
    <location>
        <begin position="1"/>
        <end position="27"/>
    </location>
</feature>
<accession>A0A7S4IZT0</accession>
<evidence type="ECO:0000313" key="7">
    <source>
        <dbReference type="EMBL" id="CAE2245047.1"/>
    </source>
</evidence>
<evidence type="ECO:0000256" key="3">
    <source>
        <dbReference type="ARBA" id="ARBA00022884"/>
    </source>
</evidence>
<organism evidence="7">
    <name type="scientific">Odontella aurita</name>
    <dbReference type="NCBI Taxonomy" id="265563"/>
    <lineage>
        <taxon>Eukaryota</taxon>
        <taxon>Sar</taxon>
        <taxon>Stramenopiles</taxon>
        <taxon>Ochrophyta</taxon>
        <taxon>Bacillariophyta</taxon>
        <taxon>Mediophyceae</taxon>
        <taxon>Biddulphiophycidae</taxon>
        <taxon>Eupodiscales</taxon>
        <taxon>Odontellaceae</taxon>
        <taxon>Odontella</taxon>
    </lineage>
</organism>
<dbReference type="SUPFAM" id="SSF81891">
    <property type="entry name" value="Poly A polymerase C-terminal region-like"/>
    <property type="match status" value="1"/>
</dbReference>
<keyword evidence="2 4" id="KW-0808">Transferase</keyword>